<dbReference type="GO" id="GO:0000976">
    <property type="term" value="F:transcription cis-regulatory region binding"/>
    <property type="evidence" value="ECO:0007669"/>
    <property type="project" value="TreeGrafter"/>
</dbReference>
<keyword evidence="4" id="KW-0804">Transcription</keyword>
<dbReference type="OrthoDB" id="9778774at2"/>
<evidence type="ECO:0000256" key="1">
    <source>
        <dbReference type="ARBA" id="ARBA00009437"/>
    </source>
</evidence>
<dbReference type="AlphaFoldDB" id="A0A1G5FYK6"/>
<dbReference type="PROSITE" id="PS50931">
    <property type="entry name" value="HTH_LYSR"/>
    <property type="match status" value="1"/>
</dbReference>
<dbReference type="EMBL" id="FMUR01000017">
    <property type="protein sequence ID" value="SCY44395.1"/>
    <property type="molecule type" value="Genomic_DNA"/>
</dbReference>
<comment type="similarity">
    <text evidence="1">Belongs to the LysR transcriptional regulatory family.</text>
</comment>
<dbReference type="SUPFAM" id="SSF46785">
    <property type="entry name" value="Winged helix' DNA-binding domain"/>
    <property type="match status" value="1"/>
</dbReference>
<dbReference type="Gene3D" id="1.10.10.10">
    <property type="entry name" value="Winged helix-like DNA-binding domain superfamily/Winged helix DNA-binding domain"/>
    <property type="match status" value="1"/>
</dbReference>
<protein>
    <submittedName>
        <fullName evidence="6">DNA-binding transcriptional regulator, LysR family</fullName>
    </submittedName>
</protein>
<keyword evidence="7" id="KW-1185">Reference proteome</keyword>
<reference evidence="7" key="1">
    <citation type="submission" date="2016-10" db="EMBL/GenBank/DDBJ databases">
        <authorList>
            <person name="Varghese N."/>
            <person name="Submissions S."/>
        </authorList>
    </citation>
    <scope>NUCLEOTIDE SEQUENCE [LARGE SCALE GENOMIC DNA]</scope>
    <source>
        <strain evidence="7">XBD2006</strain>
    </source>
</reference>
<dbReference type="InterPro" id="IPR036390">
    <property type="entry name" value="WH_DNA-bd_sf"/>
</dbReference>
<evidence type="ECO:0000313" key="7">
    <source>
        <dbReference type="Proteomes" id="UP000183047"/>
    </source>
</evidence>
<organism evidence="6 7">
    <name type="scientific">Butyrivibrio hungatei</name>
    <dbReference type="NCBI Taxonomy" id="185008"/>
    <lineage>
        <taxon>Bacteria</taxon>
        <taxon>Bacillati</taxon>
        <taxon>Bacillota</taxon>
        <taxon>Clostridia</taxon>
        <taxon>Lachnospirales</taxon>
        <taxon>Lachnospiraceae</taxon>
        <taxon>Butyrivibrio</taxon>
    </lineage>
</organism>
<dbReference type="InterPro" id="IPR000847">
    <property type="entry name" value="LysR_HTH_N"/>
</dbReference>
<proteinExistence type="inferred from homology"/>
<sequence>MTNNLEYYKVFYYVGKLSSITLASKELSISQPAVSQSIHQLEKALGCTLFRRTAKGVRLTTEGSLLYRYIERGYEQIELGEQRLKQLLHLDAGEVRIGASDMTLRFFLLPYLEKFHELYPNIKVTVTNGPTPETLEYLSDDRIDFGVVSTPFIMKEDISSLPVAEIEDIFVAGRKFIQYKNKMLDFSDLEKVPLIMLEGQTSTKSYISSFLADNGAEIRPEFELATSDMIVQFALRNLGVGCVVKSFAQEHLESGVLFELRFNKMIPKREICVITDDTRPLSIAASKLYELIKEDISKGING</sequence>
<dbReference type="InterPro" id="IPR005119">
    <property type="entry name" value="LysR_subst-bd"/>
</dbReference>
<accession>A0A1G5FYK6</accession>
<evidence type="ECO:0000259" key="5">
    <source>
        <dbReference type="PROSITE" id="PS50931"/>
    </source>
</evidence>
<dbReference type="InterPro" id="IPR036388">
    <property type="entry name" value="WH-like_DNA-bd_sf"/>
</dbReference>
<dbReference type="SUPFAM" id="SSF53850">
    <property type="entry name" value="Periplasmic binding protein-like II"/>
    <property type="match status" value="1"/>
</dbReference>
<dbReference type="STRING" id="185008.bhn_I1947"/>
<evidence type="ECO:0000313" key="6">
    <source>
        <dbReference type="EMBL" id="SCY44395.1"/>
    </source>
</evidence>
<dbReference type="Proteomes" id="UP000183047">
    <property type="component" value="Unassembled WGS sequence"/>
</dbReference>
<feature type="domain" description="HTH lysR-type" evidence="5">
    <location>
        <begin position="19"/>
        <end position="60"/>
    </location>
</feature>
<dbReference type="Pfam" id="PF03466">
    <property type="entry name" value="LysR_substrate"/>
    <property type="match status" value="1"/>
</dbReference>
<keyword evidence="2" id="KW-0805">Transcription regulation</keyword>
<name>A0A1G5FYK6_9FIRM</name>
<dbReference type="PANTHER" id="PTHR30126">
    <property type="entry name" value="HTH-TYPE TRANSCRIPTIONAL REGULATOR"/>
    <property type="match status" value="1"/>
</dbReference>
<evidence type="ECO:0000256" key="3">
    <source>
        <dbReference type="ARBA" id="ARBA00023125"/>
    </source>
</evidence>
<dbReference type="GO" id="GO:0003700">
    <property type="term" value="F:DNA-binding transcription factor activity"/>
    <property type="evidence" value="ECO:0007669"/>
    <property type="project" value="InterPro"/>
</dbReference>
<dbReference type="CDD" id="cd05466">
    <property type="entry name" value="PBP2_LTTR_substrate"/>
    <property type="match status" value="1"/>
</dbReference>
<dbReference type="Gene3D" id="3.40.190.290">
    <property type="match status" value="1"/>
</dbReference>
<evidence type="ECO:0000256" key="2">
    <source>
        <dbReference type="ARBA" id="ARBA00023015"/>
    </source>
</evidence>
<dbReference type="Pfam" id="PF00126">
    <property type="entry name" value="HTH_1"/>
    <property type="match status" value="1"/>
</dbReference>
<keyword evidence="3 6" id="KW-0238">DNA-binding</keyword>
<dbReference type="PANTHER" id="PTHR30126:SF64">
    <property type="entry name" value="HTH-TYPE TRANSCRIPTIONAL REGULATOR CITR"/>
    <property type="match status" value="1"/>
</dbReference>
<gene>
    <name evidence="6" type="ORF">SAMN02910451_02631</name>
</gene>
<evidence type="ECO:0000256" key="4">
    <source>
        <dbReference type="ARBA" id="ARBA00023163"/>
    </source>
</evidence>
<dbReference type="RefSeq" id="WP_074463059.1">
    <property type="nucleotide sequence ID" value="NZ_FMUR01000017.1"/>
</dbReference>
<dbReference type="PRINTS" id="PR00039">
    <property type="entry name" value="HTHLYSR"/>
</dbReference>